<accession>A0A5C5BCS5</accession>
<dbReference type="PROSITE" id="PS51257">
    <property type="entry name" value="PROKAR_LIPOPROTEIN"/>
    <property type="match status" value="1"/>
</dbReference>
<keyword evidence="1" id="KW-0732">Signal</keyword>
<dbReference type="EMBL" id="VENP01000036">
    <property type="protein sequence ID" value="TNU73666.1"/>
    <property type="molecule type" value="Genomic_DNA"/>
</dbReference>
<gene>
    <name evidence="2" type="ORF">FH969_10055</name>
</gene>
<dbReference type="AlphaFoldDB" id="A0A5C5BCS5"/>
<evidence type="ECO:0000313" key="2">
    <source>
        <dbReference type="EMBL" id="TNU73666.1"/>
    </source>
</evidence>
<dbReference type="Proteomes" id="UP000313849">
    <property type="component" value="Unassembled WGS sequence"/>
</dbReference>
<feature type="chain" id="PRO_5039522080" evidence="1">
    <location>
        <begin position="22"/>
        <end position="277"/>
    </location>
</feature>
<reference evidence="2 3" key="1">
    <citation type="submission" date="2019-06" db="EMBL/GenBank/DDBJ databases">
        <title>Draft genome sequence of Miniimonas arenae KCTC 19750T isolated from sea sand.</title>
        <authorList>
            <person name="Park S.-J."/>
        </authorList>
    </citation>
    <scope>NUCLEOTIDE SEQUENCE [LARGE SCALE GENOMIC DNA]</scope>
    <source>
        <strain evidence="2 3">KCTC 19750</strain>
    </source>
</reference>
<feature type="signal peptide" evidence="1">
    <location>
        <begin position="1"/>
        <end position="21"/>
    </location>
</feature>
<organism evidence="2 3">
    <name type="scientific">Miniimonas arenae</name>
    <dbReference type="NCBI Taxonomy" id="676201"/>
    <lineage>
        <taxon>Bacteria</taxon>
        <taxon>Bacillati</taxon>
        <taxon>Actinomycetota</taxon>
        <taxon>Actinomycetes</taxon>
        <taxon>Micrococcales</taxon>
        <taxon>Beutenbergiaceae</taxon>
        <taxon>Miniimonas</taxon>
    </lineage>
</organism>
<name>A0A5C5BCS5_9MICO</name>
<keyword evidence="3" id="KW-1185">Reference proteome</keyword>
<evidence type="ECO:0000256" key="1">
    <source>
        <dbReference type="SAM" id="SignalP"/>
    </source>
</evidence>
<comment type="caution">
    <text evidence="2">The sequence shown here is derived from an EMBL/GenBank/DDBJ whole genome shotgun (WGS) entry which is preliminary data.</text>
</comment>
<sequence>MRRFDTTILVLIAALAATGCAGGEQQARQTSLGPATTLRTWTLADLEPALPTDDELPSGLVDVLRCPGAAECGDDEADEADLPVESPTPLAVAYVGGRVGLATVDDPPESDDGDWSTPFAEGGIWLTPAIGLSILQFASPDEAAVDHAAWTDPQAGLSPADPTFDVAPTPRGEGRFSPGFRGTSVVTQPSPAELGLYVPASATVVDNRWRLVSRVGTASAEYVESRWSVALGDLVVICGATTLAAMAERDPPDEMCRSLVTATLAALIRGPASEQPE</sequence>
<protein>
    <submittedName>
        <fullName evidence="2">Uncharacterized protein</fullName>
    </submittedName>
</protein>
<dbReference type="RefSeq" id="WP_139987148.1">
    <property type="nucleotide sequence ID" value="NZ_VENP01000036.1"/>
</dbReference>
<evidence type="ECO:0000313" key="3">
    <source>
        <dbReference type="Proteomes" id="UP000313849"/>
    </source>
</evidence>
<proteinExistence type="predicted"/>